<organism evidence="3 4">
    <name type="scientific">Bacillus daqingensis</name>
    <dbReference type="NCBI Taxonomy" id="872396"/>
    <lineage>
        <taxon>Bacteria</taxon>
        <taxon>Bacillati</taxon>
        <taxon>Bacillota</taxon>
        <taxon>Bacilli</taxon>
        <taxon>Bacillales</taxon>
        <taxon>Bacillaceae</taxon>
        <taxon>Bacillus</taxon>
    </lineage>
</organism>
<dbReference type="Gene3D" id="3.40.50.10320">
    <property type="entry name" value="LmbE-like"/>
    <property type="match status" value="1"/>
</dbReference>
<evidence type="ECO:0000256" key="1">
    <source>
        <dbReference type="ARBA" id="ARBA00001947"/>
    </source>
</evidence>
<sequence length="230" mass="25650">MTDTYLCIGAHPDDIEIGMGGTAARLAASGAEVIFVNLTQAEMSSNGNPELRQREAAAAADILGVHNSSSLSFSDRGLRLQERNVHDEIVRLIREWRPRWLFAPSVHDRHPDHRDCSVIVREAFFSSGIRRYGNEAAFRPDNLFYYQINGPGSPQIAVDISDWADRKYEALRCYRSQFEQAGGVKTPLTNGYLEDVEARDRLTGREAGVQFAEGFTSEKLPLLSTGVDFI</sequence>
<accession>A0ABV9NUG4</accession>
<evidence type="ECO:0000256" key="2">
    <source>
        <dbReference type="ARBA" id="ARBA00024609"/>
    </source>
</evidence>
<dbReference type="NCBIfam" id="TIGR04001">
    <property type="entry name" value="thiol_BshB1"/>
    <property type="match status" value="1"/>
</dbReference>
<comment type="catalytic activity">
    <reaction evidence="2">
        <text>(S)-malyl N-acetyl-alpha-D-glucosaminide + H2O = (S)-malyl alpha-D-glucosaminide + acetate</text>
        <dbReference type="Rhea" id="RHEA:33411"/>
        <dbReference type="ChEBI" id="CHEBI:15377"/>
        <dbReference type="ChEBI" id="CHEBI:30089"/>
        <dbReference type="ChEBI" id="CHEBI:64870"/>
        <dbReference type="ChEBI" id="CHEBI:64871"/>
    </reaction>
</comment>
<dbReference type="SUPFAM" id="SSF102588">
    <property type="entry name" value="LmbE-like"/>
    <property type="match status" value="1"/>
</dbReference>
<reference evidence="4" key="1">
    <citation type="journal article" date="2019" name="Int. J. Syst. Evol. Microbiol.">
        <title>The Global Catalogue of Microorganisms (GCM) 10K type strain sequencing project: providing services to taxonomists for standard genome sequencing and annotation.</title>
        <authorList>
            <consortium name="The Broad Institute Genomics Platform"/>
            <consortium name="The Broad Institute Genome Sequencing Center for Infectious Disease"/>
            <person name="Wu L."/>
            <person name="Ma J."/>
        </authorList>
    </citation>
    <scope>NUCLEOTIDE SEQUENCE [LARGE SCALE GENOMIC DNA]</scope>
    <source>
        <strain evidence="4">JCM 12165</strain>
    </source>
</reference>
<dbReference type="RefSeq" id="WP_377908508.1">
    <property type="nucleotide sequence ID" value="NZ_JBHSGK010000003.1"/>
</dbReference>
<dbReference type="EMBL" id="JBHSGK010000003">
    <property type="protein sequence ID" value="MFC4735871.1"/>
    <property type="molecule type" value="Genomic_DNA"/>
</dbReference>
<dbReference type="PANTHER" id="PTHR12993">
    <property type="entry name" value="N-ACETYLGLUCOSAMINYL-PHOSPHATIDYLINOSITOL DE-N-ACETYLASE-RELATED"/>
    <property type="match status" value="1"/>
</dbReference>
<comment type="caution">
    <text evidence="3">The sequence shown here is derived from an EMBL/GenBank/DDBJ whole genome shotgun (WGS) entry which is preliminary data.</text>
</comment>
<dbReference type="InterPro" id="IPR003737">
    <property type="entry name" value="GlcNAc_PI_deacetylase-related"/>
</dbReference>
<protein>
    <submittedName>
        <fullName evidence="3">Bacillithiol biosynthesis deacetylase BshB1</fullName>
    </submittedName>
</protein>
<dbReference type="PANTHER" id="PTHR12993:SF30">
    <property type="entry name" value="N-ACETYL-ALPHA-D-GLUCOSAMINYL L-MALATE DEACETYLASE 1"/>
    <property type="match status" value="1"/>
</dbReference>
<comment type="cofactor">
    <cofactor evidence="1">
        <name>Zn(2+)</name>
        <dbReference type="ChEBI" id="CHEBI:29105"/>
    </cofactor>
</comment>
<dbReference type="InterPro" id="IPR024078">
    <property type="entry name" value="LmbE-like_dom_sf"/>
</dbReference>
<evidence type="ECO:0000313" key="4">
    <source>
        <dbReference type="Proteomes" id="UP001595896"/>
    </source>
</evidence>
<dbReference type="Pfam" id="PF02585">
    <property type="entry name" value="PIG-L"/>
    <property type="match status" value="1"/>
</dbReference>
<dbReference type="Proteomes" id="UP001595896">
    <property type="component" value="Unassembled WGS sequence"/>
</dbReference>
<proteinExistence type="predicted"/>
<dbReference type="InterPro" id="IPR023842">
    <property type="entry name" value="Bacillithiol_biosynth_BshB1"/>
</dbReference>
<keyword evidence="4" id="KW-1185">Reference proteome</keyword>
<name>A0ABV9NUG4_9BACI</name>
<gene>
    <name evidence="3" type="primary">bshB1</name>
    <name evidence="3" type="ORF">ACFO4L_04655</name>
</gene>
<evidence type="ECO:0000313" key="3">
    <source>
        <dbReference type="EMBL" id="MFC4735871.1"/>
    </source>
</evidence>